<dbReference type="InterPro" id="IPR045567">
    <property type="entry name" value="CofH/MnqC-like_C"/>
</dbReference>
<keyword evidence="6" id="KW-0474">Menaquinone biosynthesis</keyword>
<feature type="binding site" evidence="6 7">
    <location>
        <position position="69"/>
    </location>
    <ligand>
        <name>[4Fe-4S] cluster</name>
        <dbReference type="ChEBI" id="CHEBI:49883"/>
        <note>4Fe-4S-S-AdoMet</note>
    </ligand>
</feature>
<dbReference type="SFLD" id="SFLDG01064">
    <property type="entry name" value="F420__menaquinone_cofactor_bio"/>
    <property type="match status" value="1"/>
</dbReference>
<dbReference type="OrthoDB" id="9802027at2"/>
<dbReference type="GO" id="GO:0051539">
    <property type="term" value="F:4 iron, 4 sulfur cluster binding"/>
    <property type="evidence" value="ECO:0007669"/>
    <property type="project" value="UniProtKB-KW"/>
</dbReference>
<organism evidence="10 11">
    <name type="scientific">Syntrophotalea acetylenivorans</name>
    <dbReference type="NCBI Taxonomy" id="1842532"/>
    <lineage>
        <taxon>Bacteria</taxon>
        <taxon>Pseudomonadati</taxon>
        <taxon>Thermodesulfobacteriota</taxon>
        <taxon>Desulfuromonadia</taxon>
        <taxon>Desulfuromonadales</taxon>
        <taxon>Syntrophotaleaceae</taxon>
        <taxon>Syntrophotalea</taxon>
    </lineage>
</organism>
<sequence>MKKLFAPIAAKIEGGKRISGDEALQLAACDDLLALGTLAARVNKGRNGARVFFNRNRHINYSNICISSCAFCAFRRDARQQGAFCLSPQEVGERAAGAAADGAREVHVVGGLHPGQPFSYYLQMLQAIRRAAPEIHIKAFTAVEIDHLSRLTGWSLDKVLAELRAAGLDSLPGGGAEIFASAVREQLCPEKISGQRWLDVMTSVHGAGLRSNATMLFGHLESWRDRIDHLLQLRELQDRTGGFMAFIPLPYQADNTRLPELRGPGGVEILKTLAISRLVLDNFDHIKGYWVMLGVKLAQVALAFGVNDLDGTVIEERIGHAAGAASPQALSCDDLLWLIRRAGKLPVERDSLYSTVREYGPC</sequence>
<evidence type="ECO:0000313" key="11">
    <source>
        <dbReference type="Proteomes" id="UP000182517"/>
    </source>
</evidence>
<dbReference type="RefSeq" id="WP_072284511.1">
    <property type="nucleotide sequence ID" value="NZ_CP015519.1"/>
</dbReference>
<evidence type="ECO:0000256" key="7">
    <source>
        <dbReference type="PIRSR" id="PIRSR004762-1"/>
    </source>
</evidence>
<keyword evidence="5 6" id="KW-0411">Iron-sulfur</keyword>
<dbReference type="SFLD" id="SFLDS00029">
    <property type="entry name" value="Radical_SAM"/>
    <property type="match status" value="1"/>
</dbReference>
<dbReference type="Pfam" id="PF19288">
    <property type="entry name" value="CofH_C"/>
    <property type="match status" value="1"/>
</dbReference>
<keyword evidence="2 6" id="KW-0949">S-adenosyl-L-methionine</keyword>
<dbReference type="Proteomes" id="UP000182517">
    <property type="component" value="Chromosome"/>
</dbReference>
<evidence type="ECO:0000313" key="10">
    <source>
        <dbReference type="EMBL" id="APG28484.1"/>
    </source>
</evidence>
<dbReference type="InterPro" id="IPR013785">
    <property type="entry name" value="Aldolase_TIM"/>
</dbReference>
<dbReference type="GO" id="GO:0009234">
    <property type="term" value="P:menaquinone biosynthetic process"/>
    <property type="evidence" value="ECO:0007669"/>
    <property type="project" value="UniProtKB-UniRule"/>
</dbReference>
<feature type="binding site" evidence="8">
    <location>
        <position position="177"/>
    </location>
    <ligand>
        <name>S-adenosyl-L-methionine</name>
        <dbReference type="ChEBI" id="CHEBI:59789"/>
    </ligand>
</feature>
<dbReference type="EC" id="2.5.1.120" evidence="6"/>
<dbReference type="SUPFAM" id="SSF102114">
    <property type="entry name" value="Radical SAM enzymes"/>
    <property type="match status" value="1"/>
</dbReference>
<dbReference type="InterPro" id="IPR022432">
    <property type="entry name" value="MqnE"/>
</dbReference>
<proteinExistence type="inferred from homology"/>
<protein>
    <recommendedName>
        <fullName evidence="6">Aminodeoxyfutalosine synthase</fullName>
        <shortName evidence="6">AFL synthase</shortName>
        <shortName evidence="6">Aminofutalosine synthase</shortName>
        <ecNumber evidence="6">2.5.1.120</ecNumber>
    </recommendedName>
    <alternativeName>
        <fullName evidence="6">Menaquinone biosynthetic enzyme MqnE</fullName>
    </alternativeName>
</protein>
<gene>
    <name evidence="6" type="primary">mqnE</name>
    <name evidence="10" type="ORF">A7E78_11905</name>
</gene>
<accession>A0A1L3GRC3</accession>
<dbReference type="KEGG" id="pef:A7E78_11905"/>
<dbReference type="STRING" id="1842532.A7E78_11905"/>
<evidence type="ECO:0000256" key="4">
    <source>
        <dbReference type="ARBA" id="ARBA00023004"/>
    </source>
</evidence>
<evidence type="ECO:0000256" key="6">
    <source>
        <dbReference type="HAMAP-Rule" id="MF_00993"/>
    </source>
</evidence>
<dbReference type="InterPro" id="IPR058240">
    <property type="entry name" value="rSAM_sf"/>
</dbReference>
<dbReference type="Pfam" id="PF04055">
    <property type="entry name" value="Radical_SAM"/>
    <property type="match status" value="1"/>
</dbReference>
<keyword evidence="4 6" id="KW-0408">Iron</keyword>
<comment type="function">
    <text evidence="6">Radical SAM enzyme that catalyzes the addition of the adenosyl radical to the double bond of 3-[(1-carboxyvinyl)oxy]benzoate, leading to aminodeoxyfutalosine (AFL), a key intermediate in the formation of menaquinone (MK, vitamin K2) from chorismate.</text>
</comment>
<dbReference type="GO" id="GO:0005506">
    <property type="term" value="F:iron ion binding"/>
    <property type="evidence" value="ECO:0007669"/>
    <property type="project" value="UniProtKB-UniRule"/>
</dbReference>
<dbReference type="PANTHER" id="PTHR43076">
    <property type="entry name" value="FO SYNTHASE (COFH)"/>
    <property type="match status" value="1"/>
</dbReference>
<feature type="binding site" evidence="8">
    <location>
        <position position="71"/>
    </location>
    <ligand>
        <name>S-adenosyl-L-methionine</name>
        <dbReference type="ChEBI" id="CHEBI:59789"/>
    </ligand>
</feature>
<dbReference type="SFLD" id="SFLDF00342">
    <property type="entry name" value="cyclic_dehypoxanthine_futalosi"/>
    <property type="match status" value="1"/>
</dbReference>
<dbReference type="SFLD" id="SFLDG01389">
    <property type="entry name" value="menaquinone_synthsis_involved"/>
    <property type="match status" value="1"/>
</dbReference>
<comment type="catalytic activity">
    <reaction evidence="6">
        <text>3-[(1-carboxyvinyl)-oxy]benzoate + S-adenosyl-L-methionine + H2O = 6-amino-6-deoxyfutalosine + hydrogencarbonate + L-methionine + H(+)</text>
        <dbReference type="Rhea" id="RHEA:33075"/>
        <dbReference type="ChEBI" id="CHEBI:15377"/>
        <dbReference type="ChEBI" id="CHEBI:15378"/>
        <dbReference type="ChEBI" id="CHEBI:17544"/>
        <dbReference type="ChEBI" id="CHEBI:57844"/>
        <dbReference type="ChEBI" id="CHEBI:59789"/>
        <dbReference type="ChEBI" id="CHEBI:64286"/>
        <dbReference type="ChEBI" id="CHEBI:76981"/>
        <dbReference type="EC" id="2.5.1.120"/>
    </reaction>
</comment>
<dbReference type="InterPro" id="IPR007197">
    <property type="entry name" value="rSAM"/>
</dbReference>
<dbReference type="UniPathway" id="UPA00079"/>
<comment type="pathway">
    <text evidence="6">Quinol/quinone metabolism; menaquinone biosynthesis.</text>
</comment>
<dbReference type="InterPro" id="IPR034405">
    <property type="entry name" value="F420"/>
</dbReference>
<feature type="domain" description="Radical SAM core" evidence="9">
    <location>
        <begin position="51"/>
        <end position="281"/>
    </location>
</feature>
<comment type="similarity">
    <text evidence="6">Belongs to the radical SAM superfamily. MqnE family.</text>
</comment>
<evidence type="ECO:0000256" key="5">
    <source>
        <dbReference type="ARBA" id="ARBA00023014"/>
    </source>
</evidence>
<evidence type="ECO:0000259" key="9">
    <source>
        <dbReference type="PROSITE" id="PS51918"/>
    </source>
</evidence>
<keyword evidence="3 6" id="KW-0479">Metal-binding</keyword>
<keyword evidence="6" id="KW-0808">Transferase</keyword>
<dbReference type="PROSITE" id="PS51918">
    <property type="entry name" value="RADICAL_SAM"/>
    <property type="match status" value="1"/>
</dbReference>
<dbReference type="PANTHER" id="PTHR43076:SF7">
    <property type="entry name" value="AMINODEOXYFUTALOSINE SYNTHASE"/>
    <property type="match status" value="1"/>
</dbReference>
<feature type="binding site" evidence="6 7">
    <location>
        <position position="72"/>
    </location>
    <ligand>
        <name>[4Fe-4S] cluster</name>
        <dbReference type="ChEBI" id="CHEBI:49883"/>
        <note>4Fe-4S-S-AdoMet</note>
    </ligand>
</feature>
<evidence type="ECO:0000256" key="1">
    <source>
        <dbReference type="ARBA" id="ARBA00022485"/>
    </source>
</evidence>
<name>A0A1L3GRC3_9BACT</name>
<dbReference type="SFLD" id="SFLDF00343">
    <property type="entry name" value="aminofutalosine_synthase_(mqnE"/>
    <property type="match status" value="1"/>
</dbReference>
<evidence type="ECO:0000256" key="2">
    <source>
        <dbReference type="ARBA" id="ARBA00022691"/>
    </source>
</evidence>
<keyword evidence="11" id="KW-1185">Reference proteome</keyword>
<dbReference type="AlphaFoldDB" id="A0A1L3GRC3"/>
<dbReference type="NCBIfam" id="TIGR03700">
    <property type="entry name" value="mena_SCO4494"/>
    <property type="match status" value="1"/>
</dbReference>
<comment type="cofactor">
    <cofactor evidence="6 7">
        <name>[4Fe-4S] cluster</name>
        <dbReference type="ChEBI" id="CHEBI:49883"/>
    </cofactor>
    <text evidence="6 7">Binds 1 [4Fe-4S] cluster. The cluster is coordinated with 3 cysteines and an exchangeable S-adenosyl-L-methionine.</text>
</comment>
<dbReference type="HAMAP" id="MF_00993">
    <property type="entry name" value="MqnE"/>
    <property type="match status" value="1"/>
</dbReference>
<evidence type="ECO:0000256" key="8">
    <source>
        <dbReference type="PIRSR" id="PIRSR004762-2"/>
    </source>
</evidence>
<dbReference type="PIRSF" id="PIRSF004762">
    <property type="entry name" value="CHP00423"/>
    <property type="match status" value="1"/>
</dbReference>
<reference evidence="10 11" key="1">
    <citation type="journal article" date="2017" name="Genome Announc.">
        <title>Complete Genome Sequences of Two Acetylene-Fermenting Pelobacter acetylenicus Strains.</title>
        <authorList>
            <person name="Sutton J.M."/>
            <person name="Baesman S.M."/>
            <person name="Fierst J.L."/>
            <person name="Poret-Peterson A.T."/>
            <person name="Oremland R.S."/>
            <person name="Dunlap D.S."/>
            <person name="Akob D.M."/>
        </authorList>
    </citation>
    <scope>NUCLEOTIDE SEQUENCE [LARGE SCALE GENOMIC DNA]</scope>
    <source>
        <strain evidence="10 11">SFB93</strain>
    </source>
</reference>
<dbReference type="Gene3D" id="3.20.20.70">
    <property type="entry name" value="Aldolase class I"/>
    <property type="match status" value="1"/>
</dbReference>
<dbReference type="NCBIfam" id="TIGR00423">
    <property type="entry name" value="CofH family radical SAM protein"/>
    <property type="match status" value="1"/>
</dbReference>
<dbReference type="InterPro" id="IPR020050">
    <property type="entry name" value="FO_synthase_su2"/>
</dbReference>
<dbReference type="EMBL" id="CP015519">
    <property type="protein sequence ID" value="APG28484.1"/>
    <property type="molecule type" value="Genomic_DNA"/>
</dbReference>
<evidence type="ECO:0000256" key="3">
    <source>
        <dbReference type="ARBA" id="ARBA00022723"/>
    </source>
</evidence>
<dbReference type="GO" id="GO:0102573">
    <property type="term" value="F:aminodeoxyfutalosine synthase activity"/>
    <property type="evidence" value="ECO:0007669"/>
    <property type="project" value="UniProtKB-EC"/>
</dbReference>
<keyword evidence="1 6" id="KW-0004">4Fe-4S</keyword>
<dbReference type="GO" id="GO:0044689">
    <property type="term" value="F:7,8-didemethyl-8-hydroxy-5-deazariboflavin synthase activity"/>
    <property type="evidence" value="ECO:0007669"/>
    <property type="project" value="TreeGrafter"/>
</dbReference>
<feature type="binding site" evidence="6 7">
    <location>
        <position position="65"/>
    </location>
    <ligand>
        <name>[4Fe-4S] cluster</name>
        <dbReference type="ChEBI" id="CHEBI:49883"/>
        <note>4Fe-4S-S-AdoMet</note>
    </ligand>
</feature>